<evidence type="ECO:0000256" key="3">
    <source>
        <dbReference type="RuleBase" id="RU003476"/>
    </source>
</evidence>
<dbReference type="PROSITE" id="PS00893">
    <property type="entry name" value="NUDIX_BOX"/>
    <property type="match status" value="1"/>
</dbReference>
<dbReference type="CDD" id="cd07067">
    <property type="entry name" value="HP_PGM_like"/>
    <property type="match status" value="1"/>
</dbReference>
<dbReference type="InterPro" id="IPR013078">
    <property type="entry name" value="His_Pase_superF_clade-1"/>
</dbReference>
<dbReference type="EMBL" id="CP040899">
    <property type="protein sequence ID" value="QDB80391.1"/>
    <property type="molecule type" value="Genomic_DNA"/>
</dbReference>
<dbReference type="Pfam" id="PF00300">
    <property type="entry name" value="His_Phos_1"/>
    <property type="match status" value="1"/>
</dbReference>
<dbReference type="InterPro" id="IPR015797">
    <property type="entry name" value="NUDIX_hydrolase-like_dom_sf"/>
</dbReference>
<evidence type="ECO:0000313" key="6">
    <source>
        <dbReference type="Proteomes" id="UP000313948"/>
    </source>
</evidence>
<protein>
    <submittedName>
        <fullName evidence="5">NUDIX domain-containing protein</fullName>
    </submittedName>
</protein>
<evidence type="ECO:0000313" key="5">
    <source>
        <dbReference type="EMBL" id="QDB80391.1"/>
    </source>
</evidence>
<dbReference type="PANTHER" id="PTHR21340:SF0">
    <property type="entry name" value="BIS(5'-NUCLEOSYL)-TETRAPHOSPHATASE [ASYMMETRICAL]"/>
    <property type="match status" value="1"/>
</dbReference>
<dbReference type="InterPro" id="IPR029033">
    <property type="entry name" value="His_PPase_superfam"/>
</dbReference>
<dbReference type="CDD" id="cd03673">
    <property type="entry name" value="NUDIX_Ap6A_hydrolase"/>
    <property type="match status" value="1"/>
</dbReference>
<evidence type="ECO:0000259" key="4">
    <source>
        <dbReference type="PROSITE" id="PS51462"/>
    </source>
</evidence>
<dbReference type="PRINTS" id="PR00502">
    <property type="entry name" value="NUDIXFAMILY"/>
</dbReference>
<evidence type="ECO:0000256" key="1">
    <source>
        <dbReference type="ARBA" id="ARBA00005582"/>
    </source>
</evidence>
<organism evidence="5 6">
    <name type="scientific">Georgenia wutianyii</name>
    <dbReference type="NCBI Taxonomy" id="2585135"/>
    <lineage>
        <taxon>Bacteria</taxon>
        <taxon>Bacillati</taxon>
        <taxon>Actinomycetota</taxon>
        <taxon>Actinomycetes</taxon>
        <taxon>Micrococcales</taxon>
        <taxon>Bogoriellaceae</taxon>
        <taxon>Georgenia</taxon>
    </lineage>
</organism>
<dbReference type="RefSeq" id="WP_139073341.1">
    <property type="nucleotide sequence ID" value="NZ_CP040899.1"/>
</dbReference>
<evidence type="ECO:0000256" key="2">
    <source>
        <dbReference type="ARBA" id="ARBA00022801"/>
    </source>
</evidence>
<name>A0ABX5VRB9_9MICO</name>
<dbReference type="Proteomes" id="UP000313948">
    <property type="component" value="Chromosome"/>
</dbReference>
<dbReference type="Gene3D" id="3.90.79.10">
    <property type="entry name" value="Nucleoside Triphosphate Pyrophosphohydrolase"/>
    <property type="match status" value="1"/>
</dbReference>
<sequence length="329" mass="36638">MTRTVLAAGTIVWRLDERNRLEVLLVHRPRYDDWSWPKGKLEEGESLAACAVRETAEETGVAVVLGQPLPKISYKLAGDARKEVHFWAARPAPEGDLSVRARPHVPPASTEEIDESRWVGVKDAAKLLTHARDHEPLGALIDQWKDERLDTYALLITRHARARKRTAWKGGESTRPLTSVGEAQARGLVPLFSAYGVDRVLSSPWRRCVDTVAPYAAAIGVEIEMHPEITEDAHKAKPKKARQLIREESRQRAPGVAICTHRPVLPTMMDEVAVNTPYRIMKQVPEADPWLKTSEMLVVHVGRRPGRAAVVVALEKHRAPSHTEALAAT</sequence>
<dbReference type="Pfam" id="PF00293">
    <property type="entry name" value="NUDIX"/>
    <property type="match status" value="1"/>
</dbReference>
<feature type="domain" description="Nudix hydrolase" evidence="4">
    <location>
        <begin position="3"/>
        <end position="142"/>
    </location>
</feature>
<comment type="similarity">
    <text evidence="1 3">Belongs to the Nudix hydrolase family.</text>
</comment>
<dbReference type="SMART" id="SM00855">
    <property type="entry name" value="PGAM"/>
    <property type="match status" value="1"/>
</dbReference>
<dbReference type="InterPro" id="IPR051325">
    <property type="entry name" value="Nudix_hydrolase_domain"/>
</dbReference>
<dbReference type="InterPro" id="IPR020476">
    <property type="entry name" value="Nudix_hydrolase"/>
</dbReference>
<reference evidence="5 6" key="1">
    <citation type="submission" date="2019-05" db="EMBL/GenBank/DDBJ databases">
        <title>Georgenia *** sp. nov., and Georgenia *** sp. nov., isolated from the intestinal contents of plateau pika (Ochotona curzoniae) in the Qinghai-Tibet plateau of China.</title>
        <authorList>
            <person name="Tian Z."/>
        </authorList>
    </citation>
    <scope>NUCLEOTIDE SEQUENCE [LARGE SCALE GENOMIC DNA]</scope>
    <source>
        <strain evidence="5 6">Z294</strain>
    </source>
</reference>
<accession>A0ABX5VRB9</accession>
<keyword evidence="2 3" id="KW-0378">Hydrolase</keyword>
<dbReference type="InterPro" id="IPR020084">
    <property type="entry name" value="NUDIX_hydrolase_CS"/>
</dbReference>
<dbReference type="PROSITE" id="PS51462">
    <property type="entry name" value="NUDIX"/>
    <property type="match status" value="1"/>
</dbReference>
<dbReference type="SUPFAM" id="SSF55811">
    <property type="entry name" value="Nudix"/>
    <property type="match status" value="1"/>
</dbReference>
<dbReference type="InterPro" id="IPR000086">
    <property type="entry name" value="NUDIX_hydrolase_dom"/>
</dbReference>
<proteinExistence type="inferred from homology"/>
<dbReference type="SUPFAM" id="SSF53254">
    <property type="entry name" value="Phosphoglycerate mutase-like"/>
    <property type="match status" value="1"/>
</dbReference>
<dbReference type="PANTHER" id="PTHR21340">
    <property type="entry name" value="DIADENOSINE 5,5-P1,P4-TETRAPHOSPHATE PYROPHOSPHOHYDROLASE MUTT"/>
    <property type="match status" value="1"/>
</dbReference>
<gene>
    <name evidence="5" type="ORF">FE251_14135</name>
</gene>
<dbReference type="Gene3D" id="3.40.50.1240">
    <property type="entry name" value="Phosphoglycerate mutase-like"/>
    <property type="match status" value="1"/>
</dbReference>
<keyword evidence="6" id="KW-1185">Reference proteome</keyword>